<feature type="domain" description="CWH43-like N-terminal" evidence="7">
    <location>
        <begin position="12"/>
        <end position="232"/>
    </location>
</feature>
<accession>A0AAV2B664</accession>
<dbReference type="EMBL" id="CAXIEN010000274">
    <property type="protein sequence ID" value="CAL1291089.1"/>
    <property type="molecule type" value="Genomic_DNA"/>
</dbReference>
<feature type="transmembrane region" description="Helical" evidence="6">
    <location>
        <begin position="99"/>
        <end position="117"/>
    </location>
</feature>
<dbReference type="InterPro" id="IPR050911">
    <property type="entry name" value="DRAM/TMEM150_Autophagy_Mod"/>
</dbReference>
<organism evidence="8 9">
    <name type="scientific">Larinioides sclopetarius</name>
    <dbReference type="NCBI Taxonomy" id="280406"/>
    <lineage>
        <taxon>Eukaryota</taxon>
        <taxon>Metazoa</taxon>
        <taxon>Ecdysozoa</taxon>
        <taxon>Arthropoda</taxon>
        <taxon>Chelicerata</taxon>
        <taxon>Arachnida</taxon>
        <taxon>Araneae</taxon>
        <taxon>Araneomorphae</taxon>
        <taxon>Entelegynae</taxon>
        <taxon>Araneoidea</taxon>
        <taxon>Araneidae</taxon>
        <taxon>Larinioides</taxon>
    </lineage>
</organism>
<feature type="transmembrane region" description="Helical" evidence="6">
    <location>
        <begin position="162"/>
        <end position="182"/>
    </location>
</feature>
<dbReference type="Proteomes" id="UP001497382">
    <property type="component" value="Unassembled WGS sequence"/>
</dbReference>
<evidence type="ECO:0000256" key="3">
    <source>
        <dbReference type="ARBA" id="ARBA00022692"/>
    </source>
</evidence>
<feature type="transmembrane region" description="Helical" evidence="6">
    <location>
        <begin position="54"/>
        <end position="78"/>
    </location>
</feature>
<feature type="transmembrane region" description="Helical" evidence="6">
    <location>
        <begin position="202"/>
        <end position="227"/>
    </location>
</feature>
<keyword evidence="5 6" id="KW-0472">Membrane</keyword>
<dbReference type="PANTHER" id="PTHR21324">
    <property type="entry name" value="FASTING-INDUCIBLE INTEGRAL MEMBRANE PROTEIN TM6P1-RELATED"/>
    <property type="match status" value="1"/>
</dbReference>
<proteinExistence type="inferred from homology"/>
<dbReference type="PANTHER" id="PTHR21324:SF2">
    <property type="entry name" value="EG:22E5.9 PROTEIN"/>
    <property type="match status" value="1"/>
</dbReference>
<dbReference type="AlphaFoldDB" id="A0AAV2B664"/>
<dbReference type="InterPro" id="IPR019402">
    <property type="entry name" value="CWH43_N"/>
</dbReference>
<comment type="caution">
    <text evidence="8">The sequence shown here is derived from an EMBL/GenBank/DDBJ whole genome shotgun (WGS) entry which is preliminary data.</text>
</comment>
<sequence>MSRHSWSKLPRIFIVFSIVYGLAIFLPLIIAVSNGRITPYVPYISEGGGQYPEAGIFSTLIVITAFTCEVIIFLRYLVVEGLSSQVSRSPETYNFLNRVALALGSMASFSLIVMASYPTTSITQVHNSAAGMVSICFMLYMICHTWISSLLSDSPTIPKLRLFIIISSSIALIMIAAFGLMGSFHWKDNKYVGSKEPEDKGFAFYVVSASAEWIFVLLILLFFITFINEFKKSTFHFYLEIPSKSLTRVPRITITSA</sequence>
<name>A0AAV2B664_9ARAC</name>
<evidence type="ECO:0000256" key="6">
    <source>
        <dbReference type="SAM" id="Phobius"/>
    </source>
</evidence>
<evidence type="ECO:0000256" key="1">
    <source>
        <dbReference type="ARBA" id="ARBA00004127"/>
    </source>
</evidence>
<evidence type="ECO:0000256" key="4">
    <source>
        <dbReference type="ARBA" id="ARBA00022989"/>
    </source>
</evidence>
<keyword evidence="3 6" id="KW-0812">Transmembrane</keyword>
<comment type="subcellular location">
    <subcellularLocation>
        <location evidence="1">Endomembrane system</location>
        <topology evidence="1">Multi-pass membrane protein</topology>
    </subcellularLocation>
</comment>
<evidence type="ECO:0000256" key="2">
    <source>
        <dbReference type="ARBA" id="ARBA00006565"/>
    </source>
</evidence>
<keyword evidence="9" id="KW-1185">Reference proteome</keyword>
<gene>
    <name evidence="8" type="ORF">LARSCL_LOCUS16886</name>
</gene>
<feature type="transmembrane region" description="Helical" evidence="6">
    <location>
        <begin position="129"/>
        <end position="150"/>
    </location>
</feature>
<comment type="similarity">
    <text evidence="2">Belongs to the DRAM/TMEM150 family.</text>
</comment>
<evidence type="ECO:0000313" key="8">
    <source>
        <dbReference type="EMBL" id="CAL1291089.1"/>
    </source>
</evidence>
<evidence type="ECO:0000313" key="9">
    <source>
        <dbReference type="Proteomes" id="UP001497382"/>
    </source>
</evidence>
<dbReference type="GO" id="GO:0012505">
    <property type="term" value="C:endomembrane system"/>
    <property type="evidence" value="ECO:0007669"/>
    <property type="project" value="UniProtKB-SubCell"/>
</dbReference>
<reference evidence="8 9" key="1">
    <citation type="submission" date="2024-04" db="EMBL/GenBank/DDBJ databases">
        <authorList>
            <person name="Rising A."/>
            <person name="Reimegard J."/>
            <person name="Sonavane S."/>
            <person name="Akerstrom W."/>
            <person name="Nylinder S."/>
            <person name="Hedman E."/>
            <person name="Kallberg Y."/>
        </authorList>
    </citation>
    <scope>NUCLEOTIDE SEQUENCE [LARGE SCALE GENOMIC DNA]</scope>
</reference>
<feature type="transmembrane region" description="Helical" evidence="6">
    <location>
        <begin position="12"/>
        <end position="34"/>
    </location>
</feature>
<evidence type="ECO:0000259" key="7">
    <source>
        <dbReference type="Pfam" id="PF10277"/>
    </source>
</evidence>
<dbReference type="Pfam" id="PF10277">
    <property type="entry name" value="Frag1"/>
    <property type="match status" value="1"/>
</dbReference>
<evidence type="ECO:0000256" key="5">
    <source>
        <dbReference type="ARBA" id="ARBA00023136"/>
    </source>
</evidence>
<keyword evidence="4 6" id="KW-1133">Transmembrane helix</keyword>
<protein>
    <recommendedName>
        <fullName evidence="7">CWH43-like N-terminal domain-containing protein</fullName>
    </recommendedName>
</protein>